<feature type="transmembrane region" description="Helical" evidence="16">
    <location>
        <begin position="694"/>
        <end position="714"/>
    </location>
</feature>
<dbReference type="PRINTS" id="PR01231">
    <property type="entry name" value="HCO3TRNSPORT"/>
</dbReference>
<dbReference type="GO" id="GO:0050801">
    <property type="term" value="P:monoatomic ion homeostasis"/>
    <property type="evidence" value="ECO:0007669"/>
    <property type="project" value="UniProtKB-ARBA"/>
</dbReference>
<dbReference type="InterPro" id="IPR011531">
    <property type="entry name" value="HCO3_transpt-like_TM_dom"/>
</dbReference>
<evidence type="ECO:0000256" key="11">
    <source>
        <dbReference type="ARBA" id="ARBA00023136"/>
    </source>
</evidence>
<comment type="subunit">
    <text evidence="3">Homodimer.</text>
</comment>
<proteinExistence type="inferred from homology"/>
<feature type="transmembrane region" description="Helical" evidence="16">
    <location>
        <begin position="320"/>
        <end position="342"/>
    </location>
</feature>
<dbReference type="InterPro" id="IPR016152">
    <property type="entry name" value="PTrfase/Anion_transptr"/>
</dbReference>
<evidence type="ECO:0000313" key="18">
    <source>
        <dbReference type="Ensembl" id="ENSAPLP00020008215.1"/>
    </source>
</evidence>
<evidence type="ECO:0000256" key="15">
    <source>
        <dbReference type="ARBA" id="ARBA00078657"/>
    </source>
</evidence>
<reference evidence="18" key="1">
    <citation type="submission" date="2019-08" db="EMBL/GenBank/DDBJ databases">
        <title>Three high-quality genomes provides insights into domestication of ducks.</title>
        <authorList>
            <person name="Hou Z.C."/>
            <person name="Zhu F."/>
            <person name="Yin Z.T."/>
            <person name="Zhang F."/>
        </authorList>
    </citation>
    <scope>NUCLEOTIDE SEQUENCE [LARGE SCALE GENOMIC DNA]</scope>
</reference>
<dbReference type="FunFam" id="1.10.287.570:FF:000002">
    <property type="entry name" value="Solute carrier family 4 member 11"/>
    <property type="match status" value="1"/>
</dbReference>
<dbReference type="InterPro" id="IPR003020">
    <property type="entry name" value="HCO3_transpt_euk"/>
</dbReference>
<feature type="transmembrane region" description="Helical" evidence="16">
    <location>
        <begin position="404"/>
        <end position="426"/>
    </location>
</feature>
<feature type="transmembrane region" description="Helical" evidence="16">
    <location>
        <begin position="509"/>
        <end position="530"/>
    </location>
</feature>
<evidence type="ECO:0000256" key="9">
    <source>
        <dbReference type="ARBA" id="ARBA00022989"/>
    </source>
</evidence>
<evidence type="ECO:0000256" key="10">
    <source>
        <dbReference type="ARBA" id="ARBA00023065"/>
    </source>
</evidence>
<feature type="transmembrane region" description="Helical" evidence="16">
    <location>
        <begin position="789"/>
        <end position="807"/>
    </location>
</feature>
<dbReference type="PANTHER" id="PTHR11453">
    <property type="entry name" value="ANION EXCHANGE PROTEIN"/>
    <property type="match status" value="1"/>
</dbReference>
<comment type="similarity">
    <text evidence="2">Belongs to the anion exchanger (TC 2.A.31) family.</text>
</comment>
<organism evidence="18 19">
    <name type="scientific">Anas platyrhynchos</name>
    <name type="common">Mallard</name>
    <name type="synonym">Anas boschas</name>
    <dbReference type="NCBI Taxonomy" id="8839"/>
    <lineage>
        <taxon>Eukaryota</taxon>
        <taxon>Metazoa</taxon>
        <taxon>Chordata</taxon>
        <taxon>Craniata</taxon>
        <taxon>Vertebrata</taxon>
        <taxon>Euteleostomi</taxon>
        <taxon>Archelosauria</taxon>
        <taxon>Archosauria</taxon>
        <taxon>Dinosauria</taxon>
        <taxon>Saurischia</taxon>
        <taxon>Theropoda</taxon>
        <taxon>Coelurosauria</taxon>
        <taxon>Aves</taxon>
        <taxon>Neognathae</taxon>
        <taxon>Galloanserae</taxon>
        <taxon>Anseriformes</taxon>
        <taxon>Anatidae</taxon>
        <taxon>Anatinae</taxon>
        <taxon>Anas</taxon>
    </lineage>
</organism>
<dbReference type="Ensembl" id="ENSAPLT00020008839.1">
    <property type="protein sequence ID" value="ENSAPLP00020008215.1"/>
    <property type="gene ID" value="ENSAPLG00020005977.1"/>
</dbReference>
<reference evidence="18" key="2">
    <citation type="submission" date="2025-08" db="UniProtKB">
        <authorList>
            <consortium name="Ensembl"/>
        </authorList>
    </citation>
    <scope>IDENTIFICATION</scope>
</reference>
<dbReference type="Gene3D" id="1.10.287.570">
    <property type="entry name" value="Helical hairpin bin"/>
    <property type="match status" value="1"/>
</dbReference>
<evidence type="ECO:0000256" key="4">
    <source>
        <dbReference type="ARBA" id="ARBA00022448"/>
    </source>
</evidence>
<evidence type="ECO:0000256" key="7">
    <source>
        <dbReference type="ARBA" id="ARBA00022692"/>
    </source>
</evidence>
<evidence type="ECO:0000256" key="12">
    <source>
        <dbReference type="ARBA" id="ARBA00023180"/>
    </source>
</evidence>
<comment type="subcellular location">
    <subcellularLocation>
        <location evidence="1">Basolateral cell membrane</location>
        <topology evidence="1">Multi-pass membrane protein</topology>
    </subcellularLocation>
</comment>
<comment type="catalytic activity">
    <reaction evidence="13">
        <text>tetrahydroxoborate(in) + 2 Na(+)(in) = tetrahydroxoborate(out) + 2 Na(+)(out)</text>
        <dbReference type="Rhea" id="RHEA:66816"/>
        <dbReference type="ChEBI" id="CHEBI:29101"/>
        <dbReference type="ChEBI" id="CHEBI:41132"/>
    </reaction>
    <physiologicalReaction direction="left-to-right" evidence="13">
        <dbReference type="Rhea" id="RHEA:66817"/>
    </physiologicalReaction>
</comment>
<keyword evidence="11 16" id="KW-0472">Membrane</keyword>
<dbReference type="FunFam" id="3.40.930.10:FF:000013">
    <property type="entry name" value="Solute carrier family 4 member 11"/>
    <property type="match status" value="1"/>
</dbReference>
<keyword evidence="9 16" id="KW-1133">Transmembrane helix</keyword>
<reference evidence="18" key="3">
    <citation type="submission" date="2025-09" db="UniProtKB">
        <authorList>
            <consortium name="Ensembl"/>
        </authorList>
    </citation>
    <scope>IDENTIFICATION</scope>
</reference>
<dbReference type="PANTHER" id="PTHR11453:SF127">
    <property type="entry name" value="SOLUTE CARRIER FAMILY 4 MEMBER 11"/>
    <property type="match status" value="1"/>
</dbReference>
<dbReference type="GO" id="GO:0016323">
    <property type="term" value="C:basolateral plasma membrane"/>
    <property type="evidence" value="ECO:0007669"/>
    <property type="project" value="UniProtKB-SubCell"/>
</dbReference>
<evidence type="ECO:0000256" key="5">
    <source>
        <dbReference type="ARBA" id="ARBA00022475"/>
    </source>
</evidence>
<evidence type="ECO:0000256" key="1">
    <source>
        <dbReference type="ARBA" id="ARBA00004554"/>
    </source>
</evidence>
<evidence type="ECO:0000256" key="16">
    <source>
        <dbReference type="SAM" id="Phobius"/>
    </source>
</evidence>
<keyword evidence="5" id="KW-1003">Cell membrane</keyword>
<feature type="transmembrane region" description="Helical" evidence="16">
    <location>
        <begin position="764"/>
        <end position="783"/>
    </location>
</feature>
<accession>A0A8B9SM04</accession>
<dbReference type="GO" id="GO:0042044">
    <property type="term" value="P:fluid transport"/>
    <property type="evidence" value="ECO:0007669"/>
    <property type="project" value="UniProtKB-ARBA"/>
</dbReference>
<dbReference type="GO" id="GO:0015293">
    <property type="term" value="F:symporter activity"/>
    <property type="evidence" value="ECO:0007669"/>
    <property type="project" value="UniProtKB-KW"/>
</dbReference>
<keyword evidence="4" id="KW-0813">Transport</keyword>
<dbReference type="Proteomes" id="UP000694400">
    <property type="component" value="Chromosome 4"/>
</dbReference>
<protein>
    <recommendedName>
        <fullName evidence="14">Solute carrier family 4 member 11</fullName>
    </recommendedName>
    <alternativeName>
        <fullName evidence="15">Sodium borate cotransporter 1</fullName>
    </alternativeName>
</protein>
<feature type="transmembrane region" description="Helical" evidence="16">
    <location>
        <begin position="630"/>
        <end position="653"/>
    </location>
</feature>
<dbReference type="Pfam" id="PF00955">
    <property type="entry name" value="HCO3_cotransp"/>
    <property type="match status" value="1"/>
</dbReference>
<feature type="transmembrane region" description="Helical" evidence="16">
    <location>
        <begin position="583"/>
        <end position="609"/>
    </location>
</feature>
<evidence type="ECO:0000256" key="14">
    <source>
        <dbReference type="ARBA" id="ARBA00071259"/>
    </source>
</evidence>
<dbReference type="GO" id="GO:0006820">
    <property type="term" value="P:monoatomic anion transport"/>
    <property type="evidence" value="ECO:0007669"/>
    <property type="project" value="InterPro"/>
</dbReference>
<evidence type="ECO:0000256" key="13">
    <source>
        <dbReference type="ARBA" id="ARBA00052481"/>
    </source>
</evidence>
<name>A0A8B9SM04_ANAPL</name>
<evidence type="ECO:0000256" key="2">
    <source>
        <dbReference type="ARBA" id="ARBA00010993"/>
    </source>
</evidence>
<evidence type="ECO:0000259" key="17">
    <source>
        <dbReference type="Pfam" id="PF00955"/>
    </source>
</evidence>
<feature type="domain" description="Bicarbonate transporter-like transmembrane" evidence="17">
    <location>
        <begin position="289"/>
        <end position="823"/>
    </location>
</feature>
<keyword evidence="12" id="KW-0325">Glycoprotein</keyword>
<evidence type="ECO:0000256" key="8">
    <source>
        <dbReference type="ARBA" id="ARBA00022847"/>
    </source>
</evidence>
<evidence type="ECO:0000256" key="3">
    <source>
        <dbReference type="ARBA" id="ARBA00011738"/>
    </source>
</evidence>
<feature type="transmembrane region" description="Helical" evidence="16">
    <location>
        <begin position="363"/>
        <end position="384"/>
    </location>
</feature>
<evidence type="ECO:0000313" key="19">
    <source>
        <dbReference type="Proteomes" id="UP000694400"/>
    </source>
</evidence>
<sequence length="824" mass="92380">APGNSMCADPTGYLKCDTDDGCEAKEEAGGEELFDAVNSSIVSGDSIRFFVNVNLEVPPNATGECHPATRYLKLKNFEEEVRAHRDLDGFLARASIILDETATSLDDVLREMLKHFAEDPENTEPSCNFEKIMSTLFTDSGTPREGNVHLLSDTIQGVTATVTGVQYQQSWLCIICTIKSLQRRHVCISRLERPQNWGENSCEVRFVILVLAPPKMKSTKTATEVGRTFATMFSDITFRQKLLETKTEEEFKEALVHQRHLLTGAQHCMGLLQGRRTPAQPDPFLNVGKGISDDIARRFPVYALDFTDGIIGNNKAIGKYITTMIFLYFACLLPSIAFGSLNDENTRGAIDVQKTIVGQCIGGLLYALFSGQPLVVLLTTAPLALYINVIRGICDDYNLDFSAFYAWIGLWNSFFLVMYSLFNFSLLMKLFKRSTEEIIALFISITFVLDAFKGIIKGKSCNDTLQSRSLLCFIVKGKYEAANMHDTCLSMSLENQTGTHDVHYGRETAVLSLMLMLGTLWLGHTLYQFKKSPYLHARVREILSDCALPISVLTFSVVGSYIFKEIEMSKFNYNPSESLFVLAPVQSLSIGSVMSAMGLGFLLSMLFFIEQNIVASLTNAPENRLVKGTAYHWDLLLVALINTGLSVFGLPWIHAAFPHSPMHVRALAYVEERVENGHIYETIVSVKETRLTSLVANFLVGLSLLLLPFPLQWIPKPVLYGLFLYIALTSIDGNQLFERVALLLKEQTAYPPTHYIRRVPQRKIHYFTGLQVLQLLILCGFGMSPLPYMKMIFPLIMIGMIPIRYNLLPRIIEAKYLDAMDAEH</sequence>
<dbReference type="GO" id="GO:0005452">
    <property type="term" value="F:solute:inorganic anion antiporter activity"/>
    <property type="evidence" value="ECO:0007669"/>
    <property type="project" value="InterPro"/>
</dbReference>
<keyword evidence="7 16" id="KW-0812">Transmembrane</keyword>
<keyword evidence="10" id="KW-0406">Ion transport</keyword>
<feature type="transmembrane region" description="Helical" evidence="16">
    <location>
        <begin position="542"/>
        <end position="563"/>
    </location>
</feature>
<evidence type="ECO:0000256" key="6">
    <source>
        <dbReference type="ARBA" id="ARBA00022681"/>
    </source>
</evidence>
<dbReference type="Gene3D" id="3.40.930.10">
    <property type="entry name" value="Mannitol-specific EII, Chain A"/>
    <property type="match status" value="1"/>
</dbReference>
<keyword evidence="6" id="KW-0039">Anion exchange</keyword>
<keyword evidence="8" id="KW-0769">Symport</keyword>
<dbReference type="AlphaFoldDB" id="A0A8B9SM04"/>
<dbReference type="SUPFAM" id="SSF55804">
    <property type="entry name" value="Phoshotransferase/anion transport protein"/>
    <property type="match status" value="1"/>
</dbReference>